<dbReference type="FunFam" id="3.90.550.50:FF:000018">
    <property type="entry name" value="Hexosyltransferase"/>
    <property type="match status" value="1"/>
</dbReference>
<dbReference type="EC" id="2.4.1.-" evidence="15"/>
<comment type="pathway">
    <text evidence="4">Glycan metabolism; heparan sulfate biosynthesis.</text>
</comment>
<dbReference type="Gene3D" id="3.90.550.50">
    <property type="match status" value="1"/>
</dbReference>
<evidence type="ECO:0000256" key="2">
    <source>
        <dbReference type="ARBA" id="ARBA00004323"/>
    </source>
</evidence>
<comment type="pathway">
    <text evidence="3">Glycan metabolism; chondroitin sulfate biosynthesis.</text>
</comment>
<evidence type="ECO:0000256" key="11">
    <source>
        <dbReference type="ARBA" id="ARBA00023034"/>
    </source>
</evidence>
<dbReference type="GO" id="GO:0047220">
    <property type="term" value="F:galactosylxylosylprotein 3-beta-galactosyltransferase activity"/>
    <property type="evidence" value="ECO:0007669"/>
    <property type="project" value="TreeGrafter"/>
</dbReference>
<keyword evidence="11 15" id="KW-0333">Golgi apparatus</keyword>
<name>A0A226E8N6_FOLCA</name>
<evidence type="ECO:0000256" key="13">
    <source>
        <dbReference type="ARBA" id="ARBA00023180"/>
    </source>
</evidence>
<gene>
    <name evidence="16" type="ORF">Fcan01_12438</name>
</gene>
<sequence length="336" mass="38615">MFLSDRLLTRGRLPISSFLCFIGGFSMGSWLTLFHQLQLERDLDQEDFSAHTHQPLLLLAILIISAPNNFDRRNTLRSTWLKLNPDYTKVKHFFVVGNEGLNPDVQQKLKREQTVAGDLLILPDLVDSYDNLTLKLSQGLSHLSIAYPFKYVLKCDDDSFARVDVITTQLLARKKDVGAGQEADTCLYWGFFDGRARVQKKGKWKEDDYELCDLYIPYALGGGYILSKKCTDFIVKNQAMLRPFRNEDVSVGTWLAPIINEKKHDVQFDTEFESRGCNNAHIVQHKISQVEMVGRYKQLISSGTLCTNETRRRPFYQYDWNLPPSKCCQRDPLNSA</sequence>
<protein>
    <recommendedName>
        <fullName evidence="15">Hexosyltransferase</fullName>
        <ecNumber evidence="15">2.4.1.-</ecNumber>
    </recommendedName>
</protein>
<evidence type="ECO:0000256" key="3">
    <source>
        <dbReference type="ARBA" id="ARBA00004840"/>
    </source>
</evidence>
<evidence type="ECO:0000256" key="8">
    <source>
        <dbReference type="ARBA" id="ARBA00022692"/>
    </source>
</evidence>
<keyword evidence="14" id="KW-0464">Manganese</keyword>
<dbReference type="Proteomes" id="UP000198287">
    <property type="component" value="Unassembled WGS sequence"/>
</dbReference>
<keyword evidence="8 15" id="KW-0812">Transmembrane</keyword>
<evidence type="ECO:0000313" key="17">
    <source>
        <dbReference type="Proteomes" id="UP000198287"/>
    </source>
</evidence>
<evidence type="ECO:0000256" key="12">
    <source>
        <dbReference type="ARBA" id="ARBA00023136"/>
    </source>
</evidence>
<keyword evidence="17" id="KW-1185">Reference proteome</keyword>
<dbReference type="STRING" id="158441.A0A226E8N6"/>
<dbReference type="AlphaFoldDB" id="A0A226E8N6"/>
<evidence type="ECO:0000313" key="16">
    <source>
        <dbReference type="EMBL" id="OXA52996.1"/>
    </source>
</evidence>
<accession>A0A226E8N6</accession>
<keyword evidence="6 15" id="KW-0328">Glycosyltransferase</keyword>
<comment type="subcellular location">
    <subcellularLocation>
        <location evidence="2 15">Golgi apparatus membrane</location>
        <topology evidence="2 15">Single-pass type II membrane protein</topology>
    </subcellularLocation>
</comment>
<dbReference type="EMBL" id="LNIX01000006">
    <property type="protein sequence ID" value="OXA52996.1"/>
    <property type="molecule type" value="Genomic_DNA"/>
</dbReference>
<evidence type="ECO:0000256" key="5">
    <source>
        <dbReference type="ARBA" id="ARBA00008661"/>
    </source>
</evidence>
<keyword evidence="10 15" id="KW-1133">Transmembrane helix</keyword>
<comment type="similarity">
    <text evidence="5 15">Belongs to the glycosyltransferase 31 family.</text>
</comment>
<evidence type="ECO:0000256" key="7">
    <source>
        <dbReference type="ARBA" id="ARBA00022679"/>
    </source>
</evidence>
<reference evidence="16 17" key="1">
    <citation type="submission" date="2015-12" db="EMBL/GenBank/DDBJ databases">
        <title>The genome of Folsomia candida.</title>
        <authorList>
            <person name="Faddeeva A."/>
            <person name="Derks M.F."/>
            <person name="Anvar Y."/>
            <person name="Smit S."/>
            <person name="Van Straalen N."/>
            <person name="Roelofs D."/>
        </authorList>
    </citation>
    <scope>NUCLEOTIDE SEQUENCE [LARGE SCALE GENOMIC DNA]</scope>
    <source>
        <strain evidence="16 17">VU population</strain>
        <tissue evidence="16">Whole body</tissue>
    </source>
</reference>
<evidence type="ECO:0000256" key="15">
    <source>
        <dbReference type="RuleBase" id="RU363063"/>
    </source>
</evidence>
<dbReference type="InterPro" id="IPR002659">
    <property type="entry name" value="Glyco_trans_31"/>
</dbReference>
<keyword evidence="12 15" id="KW-0472">Membrane</keyword>
<dbReference type="GO" id="GO:0000139">
    <property type="term" value="C:Golgi membrane"/>
    <property type="evidence" value="ECO:0007669"/>
    <property type="project" value="UniProtKB-SubCell"/>
</dbReference>
<organism evidence="16 17">
    <name type="scientific">Folsomia candida</name>
    <name type="common">Springtail</name>
    <dbReference type="NCBI Taxonomy" id="158441"/>
    <lineage>
        <taxon>Eukaryota</taxon>
        <taxon>Metazoa</taxon>
        <taxon>Ecdysozoa</taxon>
        <taxon>Arthropoda</taxon>
        <taxon>Hexapoda</taxon>
        <taxon>Collembola</taxon>
        <taxon>Entomobryomorpha</taxon>
        <taxon>Isotomoidea</taxon>
        <taxon>Isotomidae</taxon>
        <taxon>Proisotominae</taxon>
        <taxon>Folsomia</taxon>
    </lineage>
</organism>
<comment type="cofactor">
    <cofactor evidence="1">
        <name>Mn(2+)</name>
        <dbReference type="ChEBI" id="CHEBI:29035"/>
    </cofactor>
</comment>
<dbReference type="GO" id="GO:0006493">
    <property type="term" value="P:protein O-linked glycosylation"/>
    <property type="evidence" value="ECO:0007669"/>
    <property type="project" value="TreeGrafter"/>
</dbReference>
<dbReference type="OMA" id="HVYRWHD"/>
<evidence type="ECO:0000256" key="14">
    <source>
        <dbReference type="ARBA" id="ARBA00023211"/>
    </source>
</evidence>
<evidence type="ECO:0000256" key="4">
    <source>
        <dbReference type="ARBA" id="ARBA00005093"/>
    </source>
</evidence>
<comment type="caution">
    <text evidence="16">The sequence shown here is derived from an EMBL/GenBank/DDBJ whole genome shotgun (WGS) entry which is preliminary data.</text>
</comment>
<dbReference type="GO" id="GO:0006024">
    <property type="term" value="P:glycosaminoglycan biosynthetic process"/>
    <property type="evidence" value="ECO:0007669"/>
    <property type="project" value="UniProtKB-ARBA"/>
</dbReference>
<evidence type="ECO:0000256" key="6">
    <source>
        <dbReference type="ARBA" id="ARBA00022676"/>
    </source>
</evidence>
<keyword evidence="9 15" id="KW-0735">Signal-anchor</keyword>
<evidence type="ECO:0000256" key="1">
    <source>
        <dbReference type="ARBA" id="ARBA00001936"/>
    </source>
</evidence>
<keyword evidence="7" id="KW-0808">Transferase</keyword>
<dbReference type="OrthoDB" id="1158011at2759"/>
<evidence type="ECO:0000256" key="10">
    <source>
        <dbReference type="ARBA" id="ARBA00022989"/>
    </source>
</evidence>
<proteinExistence type="inferred from homology"/>
<feature type="transmembrane region" description="Helical" evidence="15">
    <location>
        <begin position="12"/>
        <end position="33"/>
    </location>
</feature>
<dbReference type="PANTHER" id="PTHR11214:SF3">
    <property type="entry name" value="BETA-1,3-GALACTOSYLTRANSFERASE 6"/>
    <property type="match status" value="1"/>
</dbReference>
<dbReference type="PANTHER" id="PTHR11214">
    <property type="entry name" value="BETA-1,3-N-ACETYLGLUCOSAMINYLTRANSFERASE"/>
    <property type="match status" value="1"/>
</dbReference>
<keyword evidence="13" id="KW-0325">Glycoprotein</keyword>
<evidence type="ECO:0000256" key="9">
    <source>
        <dbReference type="ARBA" id="ARBA00022968"/>
    </source>
</evidence>
<dbReference type="Pfam" id="PF01762">
    <property type="entry name" value="Galactosyl_T"/>
    <property type="match status" value="1"/>
</dbReference>